<protein>
    <submittedName>
        <fullName evidence="2">Uncharacterized protein</fullName>
    </submittedName>
</protein>
<keyword evidence="3" id="KW-1185">Reference proteome</keyword>
<dbReference type="AlphaFoldDB" id="A0A4Z2HZZ2"/>
<reference evidence="2 3" key="1">
    <citation type="submission" date="2019-03" db="EMBL/GenBank/DDBJ databases">
        <title>First draft genome of Liparis tanakae, snailfish: a comprehensive survey of snailfish specific genes.</title>
        <authorList>
            <person name="Kim W."/>
            <person name="Song I."/>
            <person name="Jeong J.-H."/>
            <person name="Kim D."/>
            <person name="Kim S."/>
            <person name="Ryu S."/>
            <person name="Song J.Y."/>
            <person name="Lee S.K."/>
        </authorList>
    </citation>
    <scope>NUCLEOTIDE SEQUENCE [LARGE SCALE GENOMIC DNA]</scope>
    <source>
        <tissue evidence="2">Muscle</tissue>
    </source>
</reference>
<proteinExistence type="predicted"/>
<evidence type="ECO:0000313" key="2">
    <source>
        <dbReference type="EMBL" id="TNN71346.1"/>
    </source>
</evidence>
<feature type="region of interest" description="Disordered" evidence="1">
    <location>
        <begin position="84"/>
        <end position="104"/>
    </location>
</feature>
<accession>A0A4Z2HZZ2</accession>
<comment type="caution">
    <text evidence="2">The sequence shown here is derived from an EMBL/GenBank/DDBJ whole genome shotgun (WGS) entry which is preliminary data.</text>
</comment>
<dbReference type="EMBL" id="SRLO01000151">
    <property type="protein sequence ID" value="TNN71346.1"/>
    <property type="molecule type" value="Genomic_DNA"/>
</dbReference>
<dbReference type="Proteomes" id="UP000314294">
    <property type="component" value="Unassembled WGS sequence"/>
</dbReference>
<feature type="region of interest" description="Disordered" evidence="1">
    <location>
        <begin position="262"/>
        <end position="282"/>
    </location>
</feature>
<evidence type="ECO:0000313" key="3">
    <source>
        <dbReference type="Proteomes" id="UP000314294"/>
    </source>
</evidence>
<feature type="compositionally biased region" description="Polar residues" evidence="1">
    <location>
        <begin position="265"/>
        <end position="275"/>
    </location>
</feature>
<evidence type="ECO:0000256" key="1">
    <source>
        <dbReference type="SAM" id="MobiDB-lite"/>
    </source>
</evidence>
<dbReference type="OrthoDB" id="10610085at2759"/>
<organism evidence="2 3">
    <name type="scientific">Liparis tanakae</name>
    <name type="common">Tanaka's snailfish</name>
    <dbReference type="NCBI Taxonomy" id="230148"/>
    <lineage>
        <taxon>Eukaryota</taxon>
        <taxon>Metazoa</taxon>
        <taxon>Chordata</taxon>
        <taxon>Craniata</taxon>
        <taxon>Vertebrata</taxon>
        <taxon>Euteleostomi</taxon>
        <taxon>Actinopterygii</taxon>
        <taxon>Neopterygii</taxon>
        <taxon>Teleostei</taxon>
        <taxon>Neoteleostei</taxon>
        <taxon>Acanthomorphata</taxon>
        <taxon>Eupercaria</taxon>
        <taxon>Perciformes</taxon>
        <taxon>Cottioidei</taxon>
        <taxon>Cottales</taxon>
        <taxon>Liparidae</taxon>
        <taxon>Liparis</taxon>
    </lineage>
</organism>
<sequence length="282" mass="31641">MHSATPATVCSSNLFCVTSERQSNSRPFSQPSFGQVVAGVTDNINDGPVSSRWAGALVLFCMLARSNEVSERFRRPRNRQGRLTCHGFYPGGGPTAAERPPPPCHNPVLAQPDVLEIVLDDHVRDGVEHKLDVAGVSGTANRSFLLRKRMSDVLVNQLLLQMESNRRKLSAMRLCVDVERERKEEEEEDQTESSFQKKMSAGLDEWTDDYISTQKMIAVTPSKQWIHFFLSERCPPTSTILKVSSLKVNLFSTMPVVMSRDRRMSSTVGMNSSAEMRSRSFR</sequence>
<gene>
    <name evidence="2" type="ORF">EYF80_018424</name>
</gene>
<name>A0A4Z2HZZ2_9TELE</name>